<feature type="chain" id="PRO_5043674374" evidence="2">
    <location>
        <begin position="27"/>
        <end position="736"/>
    </location>
</feature>
<feature type="transmembrane region" description="Helical" evidence="1">
    <location>
        <begin position="694"/>
        <end position="713"/>
    </location>
</feature>
<evidence type="ECO:0000256" key="1">
    <source>
        <dbReference type="SAM" id="Phobius"/>
    </source>
</evidence>
<dbReference type="PANTHER" id="PTHR14795:SF0">
    <property type="entry name" value="TRANSMEMBRANE PROTEIN 62"/>
    <property type="match status" value="1"/>
</dbReference>
<protein>
    <submittedName>
        <fullName evidence="6">RNA helicase</fullName>
    </submittedName>
</protein>
<feature type="transmembrane region" description="Helical" evidence="1">
    <location>
        <begin position="595"/>
        <end position="618"/>
    </location>
</feature>
<accession>A0AAV3QMM5</accession>
<dbReference type="InterPro" id="IPR056229">
    <property type="entry name" value="Ig_TMM62"/>
</dbReference>
<evidence type="ECO:0000259" key="4">
    <source>
        <dbReference type="Pfam" id="PF24384"/>
    </source>
</evidence>
<organism evidence="6 7">
    <name type="scientific">Lithospermum erythrorhizon</name>
    <name type="common">Purple gromwell</name>
    <name type="synonym">Lithospermum officinale var. erythrorhizon</name>
    <dbReference type="NCBI Taxonomy" id="34254"/>
    <lineage>
        <taxon>Eukaryota</taxon>
        <taxon>Viridiplantae</taxon>
        <taxon>Streptophyta</taxon>
        <taxon>Embryophyta</taxon>
        <taxon>Tracheophyta</taxon>
        <taxon>Spermatophyta</taxon>
        <taxon>Magnoliopsida</taxon>
        <taxon>eudicotyledons</taxon>
        <taxon>Gunneridae</taxon>
        <taxon>Pentapetalae</taxon>
        <taxon>asterids</taxon>
        <taxon>lamiids</taxon>
        <taxon>Boraginales</taxon>
        <taxon>Boraginaceae</taxon>
        <taxon>Boraginoideae</taxon>
        <taxon>Lithospermeae</taxon>
        <taxon>Lithospermum</taxon>
    </lineage>
</organism>
<dbReference type="AlphaFoldDB" id="A0AAV3QMM5"/>
<dbReference type="GO" id="GO:0016787">
    <property type="term" value="F:hydrolase activity"/>
    <property type="evidence" value="ECO:0007669"/>
    <property type="project" value="InterPro"/>
</dbReference>
<dbReference type="GO" id="GO:0004386">
    <property type="term" value="F:helicase activity"/>
    <property type="evidence" value="ECO:0007669"/>
    <property type="project" value="UniProtKB-KW"/>
</dbReference>
<comment type="caution">
    <text evidence="6">The sequence shown here is derived from an EMBL/GenBank/DDBJ whole genome shotgun (WGS) entry which is preliminary data.</text>
</comment>
<dbReference type="InterPro" id="IPR029052">
    <property type="entry name" value="Metallo-depent_PP-like"/>
</dbReference>
<keyword evidence="6" id="KW-0347">Helicase</keyword>
<dbReference type="InterPro" id="IPR004843">
    <property type="entry name" value="Calcineurin-like_PHP"/>
</dbReference>
<gene>
    <name evidence="6" type="ORF">LIER_19937</name>
</gene>
<dbReference type="PANTHER" id="PTHR14795">
    <property type="entry name" value="HELICASE RELATED"/>
    <property type="match status" value="1"/>
</dbReference>
<feature type="domain" description="TMEM62 Ig-like" evidence="4">
    <location>
        <begin position="338"/>
        <end position="462"/>
    </location>
</feature>
<reference evidence="6 7" key="1">
    <citation type="submission" date="2024-01" db="EMBL/GenBank/DDBJ databases">
        <title>The complete chloroplast genome sequence of Lithospermum erythrorhizon: insights into the phylogenetic relationship among Boraginaceae species and the maternal lineages of purple gromwells.</title>
        <authorList>
            <person name="Okada T."/>
            <person name="Watanabe K."/>
        </authorList>
    </citation>
    <scope>NUCLEOTIDE SEQUENCE [LARGE SCALE GENOMIC DNA]</scope>
</reference>
<proteinExistence type="predicted"/>
<keyword evidence="6" id="KW-0378">Hydrolase</keyword>
<feature type="domain" description="Calcineurin-like phosphoesterase" evidence="3">
    <location>
        <begin position="43"/>
        <end position="260"/>
    </location>
</feature>
<feature type="transmembrane region" description="Helical" evidence="1">
    <location>
        <begin position="662"/>
        <end position="679"/>
    </location>
</feature>
<dbReference type="SUPFAM" id="SSF56300">
    <property type="entry name" value="Metallo-dependent phosphatases"/>
    <property type="match status" value="1"/>
</dbReference>
<evidence type="ECO:0000313" key="7">
    <source>
        <dbReference type="Proteomes" id="UP001454036"/>
    </source>
</evidence>
<dbReference type="Proteomes" id="UP001454036">
    <property type="component" value="Unassembled WGS sequence"/>
</dbReference>
<dbReference type="Pfam" id="PF24394">
    <property type="entry name" value="TMEM62_C"/>
    <property type="match status" value="1"/>
</dbReference>
<dbReference type="InterPro" id="IPR056230">
    <property type="entry name" value="TMEM62_C"/>
</dbReference>
<keyword evidence="1" id="KW-0472">Membrane</keyword>
<keyword evidence="6" id="KW-0547">Nucleotide-binding</keyword>
<feature type="signal peptide" evidence="2">
    <location>
        <begin position="1"/>
        <end position="26"/>
    </location>
</feature>
<feature type="transmembrane region" description="Helical" evidence="1">
    <location>
        <begin position="527"/>
        <end position="554"/>
    </location>
</feature>
<keyword evidence="1" id="KW-1133">Transmembrane helix</keyword>
<dbReference type="Pfam" id="PF24384">
    <property type="entry name" value="Ig_TMM62"/>
    <property type="match status" value="1"/>
</dbReference>
<evidence type="ECO:0000256" key="2">
    <source>
        <dbReference type="SAM" id="SignalP"/>
    </source>
</evidence>
<feature type="domain" description="TMEM62 C-terminal" evidence="5">
    <location>
        <begin position="485"/>
        <end position="698"/>
    </location>
</feature>
<dbReference type="Pfam" id="PF00149">
    <property type="entry name" value="Metallophos"/>
    <property type="match status" value="1"/>
</dbReference>
<name>A0AAV3QMM5_LITER</name>
<evidence type="ECO:0000259" key="5">
    <source>
        <dbReference type="Pfam" id="PF24394"/>
    </source>
</evidence>
<keyword evidence="1" id="KW-0812">Transmembrane</keyword>
<feature type="transmembrane region" description="Helical" evidence="1">
    <location>
        <begin position="483"/>
        <end position="506"/>
    </location>
</feature>
<keyword evidence="6" id="KW-0067">ATP-binding</keyword>
<evidence type="ECO:0000313" key="6">
    <source>
        <dbReference type="EMBL" id="GAA0164256.1"/>
    </source>
</evidence>
<dbReference type="Gene3D" id="3.60.21.10">
    <property type="match status" value="1"/>
</dbReference>
<keyword evidence="7" id="KW-1185">Reference proteome</keyword>
<keyword evidence="2" id="KW-0732">Signal</keyword>
<dbReference type="EMBL" id="BAABME010004991">
    <property type="protein sequence ID" value="GAA0164256.1"/>
    <property type="molecule type" value="Genomic_DNA"/>
</dbReference>
<sequence length="736" mass="84278">MGMTSWLTLFYLTLFLSSFSFPVTHCTSQIIESKGGPQDVVWIVQLSDLHFSVHHPDRAIDFKDIVGPMLSMINPSLVLITGDLTDGKSKDLLTMKQNELEWLEYKNVMEDVVSRSGLDRRIFYDLRGNHDNFGVPFVGGSTTDFFSKHSLNAQLKRSAPVNSITIQTGKRKILFVGFDSTMSSGLRGPTNLFGHPTDSLLDEISLELAQWDSQTENLITKISFGHFPLSFSAPSSSGRTLRDTFLAHSLSTYLCGHLHTRFGKNLKRHHGPSNNQFIQLNGHYLSATPINCSASGKTVDEGFWEWEMGDWRKSRAMRILAIDRGRISFLDIDLKLGAKEPIILPTFPLDSRFASSMLEYDCVDQDPSTYESIRALVFSTSSIVKVVARVFDSRPGKLLEVLEAPMTKFGNALSRADLYAAQWHFKAFEDPSPVRFWLQIEATDEMGRTSLTDLRPFSINGIHAKLPWNWKELFVMGCQWANLYYPILWSFFLVVLSILLVPKAVLIITRRQYTYKYFKRNRSFSNFMAWVLASVYQVPLLWYFMVGYLCYLIFCPWLFGQIFTEDEGRGYMTYKGWEFKSDQEKKPEFLGFPDIMVVVLPHLLFIVLPSIAVIHALAAERDIYQEYLLFSSGKKEDDIILTNEGSGDRGDGILKLGLERRLIRHFLLLLSLLVCWKHFKNCRALMKAYDMNPVIHFPIYSLLIPLMLSYTHYKTREVYKPFNSLPIRSGRSRGSS</sequence>
<evidence type="ECO:0000259" key="3">
    <source>
        <dbReference type="Pfam" id="PF00149"/>
    </source>
</evidence>